<sequence length="74" mass="8459">MGATQMMAFTAMFEGGEYGDSLNFYGMYKIGSTQYTSCQLPVALVNSRMRGVFRRSDRLYLSGQHFIEMVLRHC</sequence>
<gene>
    <name evidence="1" type="ORF">NC653_000642</name>
</gene>
<accession>A0AAD6RJ75</accession>
<proteinExistence type="predicted"/>
<comment type="caution">
    <text evidence="1">The sequence shown here is derived from an EMBL/GenBank/DDBJ whole genome shotgun (WGS) entry which is preliminary data.</text>
</comment>
<organism evidence="1 2">
    <name type="scientific">Populus alba x Populus x berolinensis</name>
    <dbReference type="NCBI Taxonomy" id="444605"/>
    <lineage>
        <taxon>Eukaryota</taxon>
        <taxon>Viridiplantae</taxon>
        <taxon>Streptophyta</taxon>
        <taxon>Embryophyta</taxon>
        <taxon>Tracheophyta</taxon>
        <taxon>Spermatophyta</taxon>
        <taxon>Magnoliopsida</taxon>
        <taxon>eudicotyledons</taxon>
        <taxon>Gunneridae</taxon>
        <taxon>Pentapetalae</taxon>
        <taxon>rosids</taxon>
        <taxon>fabids</taxon>
        <taxon>Malpighiales</taxon>
        <taxon>Salicaceae</taxon>
        <taxon>Saliceae</taxon>
        <taxon>Populus</taxon>
    </lineage>
</organism>
<protein>
    <submittedName>
        <fullName evidence="1">Uncharacterized protein</fullName>
    </submittedName>
</protein>
<name>A0AAD6RJ75_9ROSI</name>
<keyword evidence="2" id="KW-1185">Reference proteome</keyword>
<dbReference type="Proteomes" id="UP001164929">
    <property type="component" value="Chromosome 1"/>
</dbReference>
<evidence type="ECO:0000313" key="2">
    <source>
        <dbReference type="Proteomes" id="UP001164929"/>
    </source>
</evidence>
<dbReference type="EMBL" id="JAQIZT010000001">
    <property type="protein sequence ID" value="KAJ7009989.1"/>
    <property type="molecule type" value="Genomic_DNA"/>
</dbReference>
<evidence type="ECO:0000313" key="1">
    <source>
        <dbReference type="EMBL" id="KAJ7009989.1"/>
    </source>
</evidence>
<reference evidence="1 2" key="1">
    <citation type="journal article" date="2023" name="Mol. Ecol. Resour.">
        <title>Chromosome-level genome assembly of a triploid poplar Populus alba 'Berolinensis'.</title>
        <authorList>
            <person name="Chen S."/>
            <person name="Yu Y."/>
            <person name="Wang X."/>
            <person name="Wang S."/>
            <person name="Zhang T."/>
            <person name="Zhou Y."/>
            <person name="He R."/>
            <person name="Meng N."/>
            <person name="Wang Y."/>
            <person name="Liu W."/>
            <person name="Liu Z."/>
            <person name="Liu J."/>
            <person name="Guo Q."/>
            <person name="Huang H."/>
            <person name="Sederoff R.R."/>
            <person name="Wang G."/>
            <person name="Qu G."/>
            <person name="Chen S."/>
        </authorList>
    </citation>
    <scope>NUCLEOTIDE SEQUENCE [LARGE SCALE GENOMIC DNA]</scope>
    <source>
        <strain evidence="1">SC-2020</strain>
    </source>
</reference>
<dbReference type="AlphaFoldDB" id="A0AAD6RJ75"/>